<dbReference type="eggNOG" id="ENOG502S3DR">
    <property type="taxonomic scope" value="Eukaryota"/>
</dbReference>
<evidence type="ECO:0000256" key="6">
    <source>
        <dbReference type="ARBA" id="ARBA00023180"/>
    </source>
</evidence>
<dbReference type="GO" id="GO:0098552">
    <property type="term" value="C:side of membrane"/>
    <property type="evidence" value="ECO:0007669"/>
    <property type="project" value="UniProtKB-KW"/>
</dbReference>
<protein>
    <recommendedName>
        <fullName evidence="10">Copper acquisition factor BIM1-like domain-containing protein</fullName>
    </recommendedName>
</protein>
<keyword evidence="7" id="KW-0449">Lipoprotein</keyword>
<keyword evidence="2" id="KW-1003">Cell membrane</keyword>
<dbReference type="PANTHER" id="PTHR34992">
    <property type="entry name" value="HYPHAL ANASTAMOSIS-7 PROTEIN"/>
    <property type="match status" value="1"/>
</dbReference>
<name>V5FJ80_BYSSN</name>
<dbReference type="InterPro" id="IPR046936">
    <property type="entry name" value="BIM1-like"/>
</dbReference>
<evidence type="ECO:0000256" key="1">
    <source>
        <dbReference type="ARBA" id="ARBA00004609"/>
    </source>
</evidence>
<keyword evidence="3" id="KW-0336">GPI-anchor</keyword>
<evidence type="ECO:0000313" key="11">
    <source>
        <dbReference type="EMBL" id="GAD97854.1"/>
    </source>
</evidence>
<dbReference type="PANTHER" id="PTHR34992:SF5">
    <property type="entry name" value="ANCHORED PROTEIN, PUTATIVE (AFU_ORTHOLOGUE AFUA_6G02800)-RELATED"/>
    <property type="match status" value="1"/>
</dbReference>
<sequence>MLMGAIALYVNAQESNDMGPAAFLWPPDRAWVATEDNIPPCGSSAGVGNRTNFPLTNAAVALVLQDESYSINLAVSYDNDPQSIDDFTTIVSSKDFPELYPGHECYAVPNPPSNITPGTNATLQIKYSSDFDTPQNQTFYACSDITYVPSSEFKVDIPCFNVSTEDPEVVSSQIAGPSTSATSTAGTTKATGGTAKSDNNSLSGGDIAGIVVGSVVGGCLILGILFFLWRLYRQRARREENIAIRMKELSSPVQPTTPETSNT</sequence>
<organism evidence="11 12">
    <name type="scientific">Byssochlamys spectabilis (strain No. 5 / NBRC 109023)</name>
    <name type="common">Paecilomyces variotii</name>
    <dbReference type="NCBI Taxonomy" id="1356009"/>
    <lineage>
        <taxon>Eukaryota</taxon>
        <taxon>Fungi</taxon>
        <taxon>Dikarya</taxon>
        <taxon>Ascomycota</taxon>
        <taxon>Pezizomycotina</taxon>
        <taxon>Eurotiomycetes</taxon>
        <taxon>Eurotiomycetidae</taxon>
        <taxon>Eurotiales</taxon>
        <taxon>Thermoascaceae</taxon>
        <taxon>Paecilomyces</taxon>
    </lineage>
</organism>
<gene>
    <name evidence="11" type="ORF">PVAR5_6537</name>
</gene>
<dbReference type="Pfam" id="PF20238">
    <property type="entry name" value="BIM1-like_dom"/>
    <property type="match status" value="1"/>
</dbReference>
<dbReference type="AlphaFoldDB" id="V5FJ80"/>
<evidence type="ECO:0000256" key="5">
    <source>
        <dbReference type="ARBA" id="ARBA00023136"/>
    </source>
</evidence>
<evidence type="ECO:0000256" key="3">
    <source>
        <dbReference type="ARBA" id="ARBA00022622"/>
    </source>
</evidence>
<dbReference type="InterPro" id="IPR046530">
    <property type="entry name" value="BIM1-like_dom"/>
</dbReference>
<proteinExistence type="predicted"/>
<evidence type="ECO:0000256" key="7">
    <source>
        <dbReference type="ARBA" id="ARBA00023288"/>
    </source>
</evidence>
<keyword evidence="5 9" id="KW-0472">Membrane</keyword>
<dbReference type="OrthoDB" id="4226816at2759"/>
<dbReference type="CDD" id="cd21176">
    <property type="entry name" value="LPMO_auxiliary-like"/>
    <property type="match status" value="1"/>
</dbReference>
<evidence type="ECO:0000259" key="10">
    <source>
        <dbReference type="Pfam" id="PF20238"/>
    </source>
</evidence>
<comment type="subcellular location">
    <subcellularLocation>
        <location evidence="1">Cell membrane</location>
        <topology evidence="1">Lipid-anchor</topology>
        <topology evidence="1">GPI-anchor</topology>
    </subcellularLocation>
</comment>
<dbReference type="GO" id="GO:0005886">
    <property type="term" value="C:plasma membrane"/>
    <property type="evidence" value="ECO:0007669"/>
    <property type="project" value="UniProtKB-SubCell"/>
</dbReference>
<evidence type="ECO:0000256" key="2">
    <source>
        <dbReference type="ARBA" id="ARBA00022475"/>
    </source>
</evidence>
<keyword evidence="4" id="KW-0732">Signal</keyword>
<dbReference type="InParanoid" id="V5FJ80"/>
<keyword evidence="6" id="KW-0325">Glycoprotein</keyword>
<feature type="compositionally biased region" description="Low complexity" evidence="8">
    <location>
        <begin position="175"/>
        <end position="197"/>
    </location>
</feature>
<feature type="transmembrane region" description="Helical" evidence="9">
    <location>
        <begin position="207"/>
        <end position="229"/>
    </location>
</feature>
<keyword evidence="12" id="KW-1185">Reference proteome</keyword>
<evidence type="ECO:0000256" key="8">
    <source>
        <dbReference type="SAM" id="MobiDB-lite"/>
    </source>
</evidence>
<feature type="domain" description="Copper acquisition factor BIM1-like" evidence="10">
    <location>
        <begin position="18"/>
        <end position="163"/>
    </location>
</feature>
<evidence type="ECO:0000256" key="4">
    <source>
        <dbReference type="ARBA" id="ARBA00022729"/>
    </source>
</evidence>
<evidence type="ECO:0000313" key="12">
    <source>
        <dbReference type="Proteomes" id="UP000018001"/>
    </source>
</evidence>
<dbReference type="Proteomes" id="UP000018001">
    <property type="component" value="Unassembled WGS sequence"/>
</dbReference>
<evidence type="ECO:0000256" key="9">
    <source>
        <dbReference type="SAM" id="Phobius"/>
    </source>
</evidence>
<keyword evidence="9" id="KW-1133">Transmembrane helix</keyword>
<comment type="caution">
    <text evidence="11">The sequence shown here is derived from an EMBL/GenBank/DDBJ whole genome shotgun (WGS) entry which is preliminary data.</text>
</comment>
<dbReference type="EMBL" id="BAUL01000219">
    <property type="protein sequence ID" value="GAD97854.1"/>
    <property type="molecule type" value="Genomic_DNA"/>
</dbReference>
<feature type="region of interest" description="Disordered" evidence="8">
    <location>
        <begin position="172"/>
        <end position="199"/>
    </location>
</feature>
<keyword evidence="9" id="KW-0812">Transmembrane</keyword>
<accession>V5FJ80</accession>
<dbReference type="HOGENOM" id="CLU_067864_1_0_1"/>
<reference evidence="12" key="1">
    <citation type="journal article" date="2014" name="Genome Announc.">
        <title>Draft genome sequence of the formaldehyde-resistant fungus Byssochlamys spectabilis No. 5 (anamorph Paecilomyces variotii No. 5) (NBRC109023).</title>
        <authorList>
            <person name="Oka T."/>
            <person name="Ekino K."/>
            <person name="Fukuda K."/>
            <person name="Nomura Y."/>
        </authorList>
    </citation>
    <scope>NUCLEOTIDE SEQUENCE [LARGE SCALE GENOMIC DNA]</scope>
    <source>
        <strain evidence="12">No. 5 / NBRC 109023</strain>
    </source>
</reference>